<reference evidence="1 2" key="1">
    <citation type="submission" date="2024-01" db="EMBL/GenBank/DDBJ databases">
        <title>The genomes of 5 underutilized Papilionoideae crops provide insights into root nodulation and disease resistanc.</title>
        <authorList>
            <person name="Jiang F."/>
        </authorList>
    </citation>
    <scope>NUCLEOTIDE SEQUENCE [LARGE SCALE GENOMIC DNA]</scope>
    <source>
        <strain evidence="1">LVBAO_FW01</strain>
        <tissue evidence="1">Leaves</tissue>
    </source>
</reference>
<accession>A0AAN9LZ85</accession>
<protein>
    <submittedName>
        <fullName evidence="1">Uncharacterized protein</fullName>
    </submittedName>
</protein>
<sequence>MSSACFLACRVSRICHHFARLSTTELAFPPVQQWQDLDEDGHPMEGPIPSRRSLTSKLECGVIRSRLILGAPSTDARVVVLASSGLFETKIALLSE</sequence>
<comment type="caution">
    <text evidence="1">The sequence shown here is derived from an EMBL/GenBank/DDBJ whole genome shotgun (WGS) entry which is preliminary data.</text>
</comment>
<dbReference type="AlphaFoldDB" id="A0AAN9LZ85"/>
<keyword evidence="2" id="KW-1185">Reference proteome</keyword>
<organism evidence="1 2">
    <name type="scientific">Canavalia gladiata</name>
    <name type="common">Sword bean</name>
    <name type="synonym">Dolichos gladiatus</name>
    <dbReference type="NCBI Taxonomy" id="3824"/>
    <lineage>
        <taxon>Eukaryota</taxon>
        <taxon>Viridiplantae</taxon>
        <taxon>Streptophyta</taxon>
        <taxon>Embryophyta</taxon>
        <taxon>Tracheophyta</taxon>
        <taxon>Spermatophyta</taxon>
        <taxon>Magnoliopsida</taxon>
        <taxon>eudicotyledons</taxon>
        <taxon>Gunneridae</taxon>
        <taxon>Pentapetalae</taxon>
        <taxon>rosids</taxon>
        <taxon>fabids</taxon>
        <taxon>Fabales</taxon>
        <taxon>Fabaceae</taxon>
        <taxon>Papilionoideae</taxon>
        <taxon>50 kb inversion clade</taxon>
        <taxon>NPAAA clade</taxon>
        <taxon>indigoferoid/millettioid clade</taxon>
        <taxon>Phaseoleae</taxon>
        <taxon>Canavalia</taxon>
    </lineage>
</organism>
<proteinExistence type="predicted"/>
<name>A0AAN9LZ85_CANGL</name>
<evidence type="ECO:0000313" key="2">
    <source>
        <dbReference type="Proteomes" id="UP001367508"/>
    </source>
</evidence>
<dbReference type="Proteomes" id="UP001367508">
    <property type="component" value="Unassembled WGS sequence"/>
</dbReference>
<dbReference type="EMBL" id="JAYMYQ010000003">
    <property type="protein sequence ID" value="KAK7345145.1"/>
    <property type="molecule type" value="Genomic_DNA"/>
</dbReference>
<evidence type="ECO:0000313" key="1">
    <source>
        <dbReference type="EMBL" id="KAK7345145.1"/>
    </source>
</evidence>
<gene>
    <name evidence="1" type="ORF">VNO77_15642</name>
</gene>